<dbReference type="PANTHER" id="PTHR23300">
    <property type="entry name" value="METHANETHIOL OXIDASE"/>
    <property type="match status" value="1"/>
</dbReference>
<name>A0A8D0G5I4_SPHPU</name>
<evidence type="ECO:0000256" key="3">
    <source>
        <dbReference type="RuleBase" id="RU369071"/>
    </source>
</evidence>
<keyword evidence="3" id="KW-0472">Membrane</keyword>
<dbReference type="GeneTree" id="ENSGT00390000014244"/>
<organism evidence="4 5">
    <name type="scientific">Sphenodon punctatus</name>
    <name type="common">Tuatara</name>
    <name type="synonym">Hatteria punctata</name>
    <dbReference type="NCBI Taxonomy" id="8508"/>
    <lineage>
        <taxon>Eukaryota</taxon>
        <taxon>Metazoa</taxon>
        <taxon>Chordata</taxon>
        <taxon>Craniata</taxon>
        <taxon>Vertebrata</taxon>
        <taxon>Euteleostomi</taxon>
        <taxon>Lepidosauria</taxon>
        <taxon>Sphenodontia</taxon>
        <taxon>Sphenodontidae</taxon>
        <taxon>Sphenodon</taxon>
    </lineage>
</organism>
<keyword evidence="3" id="KW-0007">Acetylation</keyword>
<dbReference type="GO" id="GO:0005634">
    <property type="term" value="C:nucleus"/>
    <property type="evidence" value="ECO:0007669"/>
    <property type="project" value="UniProtKB-SubCell"/>
</dbReference>
<evidence type="ECO:0000313" key="4">
    <source>
        <dbReference type="Ensembl" id="ENSSPUP00000003541.1"/>
    </source>
</evidence>
<evidence type="ECO:0000313" key="5">
    <source>
        <dbReference type="Proteomes" id="UP000694392"/>
    </source>
</evidence>
<dbReference type="OMA" id="YHEDELH"/>
<dbReference type="GO" id="GO:0015031">
    <property type="term" value="P:protein transport"/>
    <property type="evidence" value="ECO:0007669"/>
    <property type="project" value="UniProtKB-UniRule"/>
</dbReference>
<comment type="similarity">
    <text evidence="1 3">Belongs to the selenium-binding protein family.</text>
</comment>
<keyword evidence="3" id="KW-0653">Protein transport</keyword>
<dbReference type="GO" id="GO:0008430">
    <property type="term" value="F:selenium binding"/>
    <property type="evidence" value="ECO:0007669"/>
    <property type="project" value="UniProtKB-UniRule"/>
</dbReference>
<dbReference type="InterPro" id="IPR008826">
    <property type="entry name" value="Se-bd"/>
</dbReference>
<dbReference type="GO" id="GO:0018549">
    <property type="term" value="F:methanethiol oxidase activity"/>
    <property type="evidence" value="ECO:0007669"/>
    <property type="project" value="UniProtKB-UniRule"/>
</dbReference>
<keyword evidence="3" id="KW-0539">Nucleus</keyword>
<comment type="function">
    <text evidence="3">Catalyzes the oxidation of methanethiol, an organosulfur compound known to be produced in substantial amounts by gut bacteria. Selenium-binding protein which may be involved in the sensing of reactive xenobiotics in the cytoplasm. May be involved in intra-Golgi protein transport.</text>
</comment>
<keyword evidence="3" id="KW-0560">Oxidoreductase</keyword>
<dbReference type="PANTHER" id="PTHR23300:SF0">
    <property type="entry name" value="METHANETHIOL OXIDASE"/>
    <property type="match status" value="1"/>
</dbReference>
<keyword evidence="5" id="KW-1185">Reference proteome</keyword>
<keyword evidence="3" id="KW-0813">Transport</keyword>
<reference evidence="4" key="2">
    <citation type="submission" date="2025-09" db="UniProtKB">
        <authorList>
            <consortium name="Ensembl"/>
        </authorList>
    </citation>
    <scope>IDENTIFICATION</scope>
</reference>
<dbReference type="Ensembl" id="ENSSPUT00000003761.1">
    <property type="protein sequence ID" value="ENSSPUP00000003541.1"/>
    <property type="gene ID" value="ENSSPUG00000002704.1"/>
</dbReference>
<evidence type="ECO:0000256" key="1">
    <source>
        <dbReference type="ARBA" id="ARBA00005606"/>
    </source>
</evidence>
<dbReference type="Pfam" id="PF05694">
    <property type="entry name" value="SBP56"/>
    <property type="match status" value="1"/>
</dbReference>
<comment type="pathway">
    <text evidence="3">Organosulfur degradation.</text>
</comment>
<dbReference type="EC" id="1.8.3.4" evidence="3"/>
<dbReference type="Proteomes" id="UP000694392">
    <property type="component" value="Unplaced"/>
</dbReference>
<sequence>LTAPCGSCGPGYPSPLAAMNGPREKIIYVPCILTGTGTQQPDYLATVDVDPNSPCYCQVIHRLPMPYLNDELHHSGWNACSSCFGDTAKKRNRLILPSLGSSRLYVVDTGTEPRAPRLYKVYLTHPSPTHCHGLRMDTPPPHTCPHTQRRGVCGCGVRVKKAIDSDSRSLSGG</sequence>
<proteinExistence type="inferred from homology"/>
<dbReference type="GO" id="GO:0005829">
    <property type="term" value="C:cytosol"/>
    <property type="evidence" value="ECO:0007669"/>
    <property type="project" value="UniProtKB-SubCell"/>
</dbReference>
<accession>A0A8D0G5I4</accession>
<comment type="catalytic activity">
    <reaction evidence="3">
        <text>methanethiol + O2 + H2O = hydrogen sulfide + formaldehyde + H2O2 + H(+)</text>
        <dbReference type="Rhea" id="RHEA:11812"/>
        <dbReference type="ChEBI" id="CHEBI:15377"/>
        <dbReference type="ChEBI" id="CHEBI:15378"/>
        <dbReference type="ChEBI" id="CHEBI:15379"/>
        <dbReference type="ChEBI" id="CHEBI:16007"/>
        <dbReference type="ChEBI" id="CHEBI:16240"/>
        <dbReference type="ChEBI" id="CHEBI:16842"/>
        <dbReference type="ChEBI" id="CHEBI:29919"/>
        <dbReference type="EC" id="1.8.3.4"/>
    </reaction>
</comment>
<keyword evidence="3" id="KW-0963">Cytoplasm</keyword>
<keyword evidence="2 3" id="KW-0711">Selenium</keyword>
<evidence type="ECO:0000256" key="2">
    <source>
        <dbReference type="ARBA" id="ARBA00023266"/>
    </source>
</evidence>
<dbReference type="GO" id="GO:0016020">
    <property type="term" value="C:membrane"/>
    <property type="evidence" value="ECO:0007669"/>
    <property type="project" value="UniProtKB-SubCell"/>
</dbReference>
<dbReference type="AlphaFoldDB" id="A0A8D0G5I4"/>
<protein>
    <recommendedName>
        <fullName evidence="3">Methanethiol oxidase</fullName>
        <shortName evidence="3">MTO</shortName>
        <ecNumber evidence="3">1.8.3.4</ecNumber>
    </recommendedName>
    <alternativeName>
        <fullName evidence="3">Selenium-binding protein 1</fullName>
    </alternativeName>
</protein>
<comment type="subcellular location">
    <subcellularLocation>
        <location evidence="3">Nucleus</location>
    </subcellularLocation>
    <subcellularLocation>
        <location evidence="3">Cytoplasm</location>
        <location evidence="3">Cytosol</location>
    </subcellularLocation>
    <subcellularLocation>
        <location evidence="3">Membrane</location>
        <topology evidence="3">Peripheral membrane protein</topology>
    </subcellularLocation>
    <text evidence="3">May associate with Golgi membrane. May associate with the membrane of autophagosomes.</text>
</comment>
<reference evidence="4" key="1">
    <citation type="submission" date="2025-08" db="UniProtKB">
        <authorList>
            <consortium name="Ensembl"/>
        </authorList>
    </citation>
    <scope>IDENTIFICATION</scope>
</reference>